<gene>
    <name evidence="1" type="ORF">NTJ_09688</name>
</gene>
<reference evidence="1 2" key="1">
    <citation type="submission" date="2023-09" db="EMBL/GenBank/DDBJ databases">
        <title>Nesidiocoris tenuis whole genome shotgun sequence.</title>
        <authorList>
            <person name="Shibata T."/>
            <person name="Shimoda M."/>
            <person name="Kobayashi T."/>
            <person name="Uehara T."/>
        </authorList>
    </citation>
    <scope>NUCLEOTIDE SEQUENCE [LARGE SCALE GENOMIC DNA]</scope>
    <source>
        <strain evidence="1 2">Japan</strain>
    </source>
</reference>
<evidence type="ECO:0000313" key="2">
    <source>
        <dbReference type="Proteomes" id="UP001307889"/>
    </source>
</evidence>
<organism evidence="1 2">
    <name type="scientific">Nesidiocoris tenuis</name>
    <dbReference type="NCBI Taxonomy" id="355587"/>
    <lineage>
        <taxon>Eukaryota</taxon>
        <taxon>Metazoa</taxon>
        <taxon>Ecdysozoa</taxon>
        <taxon>Arthropoda</taxon>
        <taxon>Hexapoda</taxon>
        <taxon>Insecta</taxon>
        <taxon>Pterygota</taxon>
        <taxon>Neoptera</taxon>
        <taxon>Paraneoptera</taxon>
        <taxon>Hemiptera</taxon>
        <taxon>Heteroptera</taxon>
        <taxon>Panheteroptera</taxon>
        <taxon>Cimicomorpha</taxon>
        <taxon>Miridae</taxon>
        <taxon>Dicyphina</taxon>
        <taxon>Nesidiocoris</taxon>
    </lineage>
</organism>
<accession>A0ABN7AXG6</accession>
<keyword evidence="2" id="KW-1185">Reference proteome</keyword>
<protein>
    <submittedName>
        <fullName evidence="1">Uncharacterized protein</fullName>
    </submittedName>
</protein>
<dbReference type="Proteomes" id="UP001307889">
    <property type="component" value="Chromosome 7"/>
</dbReference>
<evidence type="ECO:0000313" key="1">
    <source>
        <dbReference type="EMBL" id="BES96875.1"/>
    </source>
</evidence>
<proteinExistence type="predicted"/>
<dbReference type="EMBL" id="AP028915">
    <property type="protein sequence ID" value="BES96875.1"/>
    <property type="molecule type" value="Genomic_DNA"/>
</dbReference>
<name>A0ABN7AXG6_9HEMI</name>
<sequence>MSSLDFRTVPKCSSLFSANGQWTRSPDRADNVEIKALISDVSPISKELGDLRANRIFIQQIMDMPSENERVAAEGSLGETEDK</sequence>